<feature type="domain" description="Response regulatory" evidence="14">
    <location>
        <begin position="3"/>
        <end position="119"/>
    </location>
</feature>
<comment type="function">
    <text evidence="1">Required for activation of most nif operons, which are directly involved in nitrogen fixation.</text>
</comment>
<dbReference type="STRING" id="391595.RLO149_c017950"/>
<dbReference type="eggNOG" id="COG2204">
    <property type="taxonomic scope" value="Bacteria"/>
</dbReference>
<dbReference type="GO" id="GO:0005524">
    <property type="term" value="F:ATP binding"/>
    <property type="evidence" value="ECO:0007669"/>
    <property type="project" value="UniProtKB-KW"/>
</dbReference>
<dbReference type="Pfam" id="PF02954">
    <property type="entry name" value="HTH_8"/>
    <property type="match status" value="1"/>
</dbReference>
<evidence type="ECO:0000256" key="12">
    <source>
        <dbReference type="PROSITE-ProRule" id="PRU00169"/>
    </source>
</evidence>
<evidence type="ECO:0000313" key="16">
    <source>
        <dbReference type="Proteomes" id="UP000001353"/>
    </source>
</evidence>
<dbReference type="PANTHER" id="PTHR32071:SF17">
    <property type="entry name" value="TRANSCRIPTIONAL REGULATOR (NTRC FAMILY)"/>
    <property type="match status" value="1"/>
</dbReference>
<evidence type="ECO:0000256" key="1">
    <source>
        <dbReference type="ARBA" id="ARBA00002167"/>
    </source>
</evidence>
<keyword evidence="5" id="KW-0547">Nucleotide-binding</keyword>
<dbReference type="FunFam" id="3.40.50.2300:FF:000018">
    <property type="entry name" value="DNA-binding transcriptional regulator NtrC"/>
    <property type="match status" value="1"/>
</dbReference>
<dbReference type="KEGG" id="rli:RLO149_c017950"/>
<dbReference type="GO" id="GO:0006355">
    <property type="term" value="P:regulation of DNA-templated transcription"/>
    <property type="evidence" value="ECO:0007669"/>
    <property type="project" value="InterPro"/>
</dbReference>
<dbReference type="InterPro" id="IPR025944">
    <property type="entry name" value="Sigma_54_int_dom_CS"/>
</dbReference>
<keyword evidence="9" id="KW-0238">DNA-binding</keyword>
<dbReference type="PRINTS" id="PR01590">
    <property type="entry name" value="HTHFIS"/>
</dbReference>
<dbReference type="CDD" id="cd17550">
    <property type="entry name" value="REC_NtrX-like"/>
    <property type="match status" value="1"/>
</dbReference>
<dbReference type="PROSITE" id="PS50110">
    <property type="entry name" value="RESPONSE_REGULATORY"/>
    <property type="match status" value="1"/>
</dbReference>
<keyword evidence="10" id="KW-0010">Activator</keyword>
<dbReference type="Pfam" id="PF00072">
    <property type="entry name" value="Response_reg"/>
    <property type="match status" value="1"/>
</dbReference>
<dbReference type="InterPro" id="IPR009057">
    <property type="entry name" value="Homeodomain-like_sf"/>
</dbReference>
<gene>
    <name evidence="15" type="primary">ntrX</name>
    <name evidence="15" type="ordered locus">RLO149_c017950</name>
</gene>
<dbReference type="AlphaFoldDB" id="F7ZIR6"/>
<evidence type="ECO:0000256" key="11">
    <source>
        <dbReference type="ARBA" id="ARBA00023163"/>
    </source>
</evidence>
<dbReference type="GO" id="GO:0043565">
    <property type="term" value="F:sequence-specific DNA binding"/>
    <property type="evidence" value="ECO:0007669"/>
    <property type="project" value="InterPro"/>
</dbReference>
<dbReference type="InterPro" id="IPR002197">
    <property type="entry name" value="HTH_Fis"/>
</dbReference>
<reference evidence="15 16" key="1">
    <citation type="journal article" date="2011" name="BMC Genomics">
        <title>Comparative genome analysis and genome-guided physiological analysis of Roseobacter litoralis.</title>
        <authorList>
            <person name="Kalhoefer D."/>
            <person name="Thole S."/>
            <person name="Voget S."/>
            <person name="Lehmann R."/>
            <person name="Liesegang H."/>
            <person name="Wollher A."/>
            <person name="Daniel R."/>
            <person name="Simon M."/>
            <person name="Brinkhoff T."/>
        </authorList>
    </citation>
    <scope>NUCLEOTIDE SEQUENCE [LARGE SCALE GENOMIC DNA]</scope>
    <source>
        <strain evidence="16">ATCC 49566 / DSM 6996 / JCM 21268 / NBRC 15278 / OCh 149</strain>
    </source>
</reference>
<dbReference type="SUPFAM" id="SSF52172">
    <property type="entry name" value="CheY-like"/>
    <property type="match status" value="1"/>
</dbReference>
<dbReference type="OrthoDB" id="9802388at2"/>
<dbReference type="Gene3D" id="1.10.8.60">
    <property type="match status" value="1"/>
</dbReference>
<dbReference type="FunFam" id="1.10.10.60:FF:000165">
    <property type="entry name" value="Two-component system nitrogen regulation response regulator NtrX"/>
    <property type="match status" value="1"/>
</dbReference>
<name>F7ZIR6_ROSLO</name>
<evidence type="ECO:0000259" key="13">
    <source>
        <dbReference type="PROSITE" id="PS50045"/>
    </source>
</evidence>
<dbReference type="SUPFAM" id="SSF52540">
    <property type="entry name" value="P-loop containing nucleoside triphosphate hydrolases"/>
    <property type="match status" value="1"/>
</dbReference>
<evidence type="ECO:0000256" key="4">
    <source>
        <dbReference type="ARBA" id="ARBA00022553"/>
    </source>
</evidence>
<dbReference type="FunFam" id="3.40.50.300:FF:000006">
    <property type="entry name" value="DNA-binding transcriptional regulator NtrC"/>
    <property type="match status" value="1"/>
</dbReference>
<dbReference type="GO" id="GO:0000160">
    <property type="term" value="P:phosphorelay signal transduction system"/>
    <property type="evidence" value="ECO:0007669"/>
    <property type="project" value="UniProtKB-KW"/>
</dbReference>
<dbReference type="Pfam" id="PF00158">
    <property type="entry name" value="Sigma54_activat"/>
    <property type="match status" value="1"/>
</dbReference>
<dbReference type="Gene3D" id="3.40.50.2300">
    <property type="match status" value="1"/>
</dbReference>
<evidence type="ECO:0000256" key="9">
    <source>
        <dbReference type="ARBA" id="ARBA00023125"/>
    </source>
</evidence>
<keyword evidence="6" id="KW-0067">ATP-binding</keyword>
<dbReference type="Gene3D" id="1.10.10.60">
    <property type="entry name" value="Homeodomain-like"/>
    <property type="match status" value="1"/>
</dbReference>
<dbReference type="PANTHER" id="PTHR32071">
    <property type="entry name" value="TRANSCRIPTIONAL REGULATORY PROTEIN"/>
    <property type="match status" value="1"/>
</dbReference>
<evidence type="ECO:0000256" key="6">
    <source>
        <dbReference type="ARBA" id="ARBA00022840"/>
    </source>
</evidence>
<dbReference type="InterPro" id="IPR058031">
    <property type="entry name" value="AAA_lid_NorR"/>
</dbReference>
<dbReference type="Gene3D" id="3.40.50.300">
    <property type="entry name" value="P-loop containing nucleotide triphosphate hydrolases"/>
    <property type="match status" value="1"/>
</dbReference>
<keyword evidence="8" id="KW-0805">Transcription regulation</keyword>
<evidence type="ECO:0000259" key="14">
    <source>
        <dbReference type="PROSITE" id="PS50110"/>
    </source>
</evidence>
<evidence type="ECO:0000256" key="10">
    <source>
        <dbReference type="ARBA" id="ARBA00023159"/>
    </source>
</evidence>
<evidence type="ECO:0000256" key="3">
    <source>
        <dbReference type="ARBA" id="ARBA00015308"/>
    </source>
</evidence>
<dbReference type="InterPro" id="IPR027417">
    <property type="entry name" value="P-loop_NTPase"/>
</dbReference>
<sequence length="470" mass="51495">MSDILIVDDERDIRELISDILIDEGYATRLAGNSDDAMAAINADAPALIILDIWLKDSRMDGIDILKVVKRDNPDVPVVIISGHGNIEIAVAAIKQGAYDFIEKPFNIDQLLVVIRRAMETSRLRQENQSLKRRDVSSADMIGSSAAFRTMISQLDKVTKSNGRVMLTGPAGCGKELAARYIHTNSNRASAPFVTVNCAGVAPDRMEEVLFGRETAERGVEPGLLEEAHGGIIYFDEVADMPEGTQSKILRVLVDQQFQRVGGNDTVRVDLRVISSTSRNLEEAIAAGTFRQELYHRLNVVPIAVPSLEERREDIPELAETFIAEMNASQGLALRQLSEDAIALMQTMHWPGNVRQLKNLIERVLILGDSNGPIEARELPGIEESSDSDSGIVLSGALATLALREAREAFEREYLLTQINRFGGNISKTANFVGMERSALHRKLKSLGVVTSAKSGTRVAHIDEEAEAVG</sequence>
<dbReference type="PROSITE" id="PS00688">
    <property type="entry name" value="SIGMA54_INTERACT_3"/>
    <property type="match status" value="1"/>
</dbReference>
<proteinExistence type="predicted"/>
<feature type="domain" description="Sigma-54 factor interaction" evidence="13">
    <location>
        <begin position="141"/>
        <end position="366"/>
    </location>
</feature>
<evidence type="ECO:0000256" key="2">
    <source>
        <dbReference type="ARBA" id="ARBA00011135"/>
    </source>
</evidence>
<feature type="modified residue" description="4-aspartylphosphate" evidence="12">
    <location>
        <position position="52"/>
    </location>
</feature>
<dbReference type="InterPro" id="IPR002078">
    <property type="entry name" value="Sigma_54_int"/>
</dbReference>
<dbReference type="PROSITE" id="PS50045">
    <property type="entry name" value="SIGMA54_INTERACT_4"/>
    <property type="match status" value="1"/>
</dbReference>
<comment type="subunit">
    <text evidence="2">Interacts with sigma-54.</text>
</comment>
<evidence type="ECO:0000256" key="7">
    <source>
        <dbReference type="ARBA" id="ARBA00023012"/>
    </source>
</evidence>
<evidence type="ECO:0000313" key="15">
    <source>
        <dbReference type="EMBL" id="AEI93785.1"/>
    </source>
</evidence>
<dbReference type="InterPro" id="IPR025943">
    <property type="entry name" value="Sigma_54_int_dom_ATP-bd_2"/>
</dbReference>
<organism evidence="15 16">
    <name type="scientific">Roseobacter litoralis (strain ATCC 49566 / DSM 6996 / JCM 21268 / NBRC 15278 / OCh 149)</name>
    <dbReference type="NCBI Taxonomy" id="391595"/>
    <lineage>
        <taxon>Bacteria</taxon>
        <taxon>Pseudomonadati</taxon>
        <taxon>Pseudomonadota</taxon>
        <taxon>Alphaproteobacteria</taxon>
        <taxon>Rhodobacterales</taxon>
        <taxon>Roseobacteraceae</taxon>
        <taxon>Roseobacter</taxon>
    </lineage>
</organism>
<dbReference type="RefSeq" id="WP_013961714.1">
    <property type="nucleotide sequence ID" value="NC_015730.1"/>
</dbReference>
<dbReference type="SMART" id="SM00448">
    <property type="entry name" value="REC"/>
    <property type="match status" value="1"/>
</dbReference>
<protein>
    <recommendedName>
        <fullName evidence="3">Nif-specific regulatory protein</fullName>
    </recommendedName>
</protein>
<keyword evidence="11" id="KW-0804">Transcription</keyword>
<evidence type="ECO:0000256" key="8">
    <source>
        <dbReference type="ARBA" id="ARBA00023015"/>
    </source>
</evidence>
<keyword evidence="16" id="KW-1185">Reference proteome</keyword>
<dbReference type="PROSITE" id="PS00676">
    <property type="entry name" value="SIGMA54_INTERACT_2"/>
    <property type="match status" value="1"/>
</dbReference>
<evidence type="ECO:0000256" key="5">
    <source>
        <dbReference type="ARBA" id="ARBA00022741"/>
    </source>
</evidence>
<dbReference type="HOGENOM" id="CLU_000445_0_7_5"/>
<dbReference type="InterPro" id="IPR003593">
    <property type="entry name" value="AAA+_ATPase"/>
</dbReference>
<dbReference type="Proteomes" id="UP000001353">
    <property type="component" value="Chromosome"/>
</dbReference>
<dbReference type="EMBL" id="CP002623">
    <property type="protein sequence ID" value="AEI93785.1"/>
    <property type="molecule type" value="Genomic_DNA"/>
</dbReference>
<dbReference type="SUPFAM" id="SSF46689">
    <property type="entry name" value="Homeodomain-like"/>
    <property type="match status" value="1"/>
</dbReference>
<dbReference type="SMART" id="SM00382">
    <property type="entry name" value="AAA"/>
    <property type="match status" value="1"/>
</dbReference>
<keyword evidence="7" id="KW-0902">Two-component regulatory system</keyword>
<dbReference type="Pfam" id="PF25601">
    <property type="entry name" value="AAA_lid_14"/>
    <property type="match status" value="1"/>
</dbReference>
<dbReference type="CDD" id="cd00009">
    <property type="entry name" value="AAA"/>
    <property type="match status" value="1"/>
</dbReference>
<dbReference type="InterPro" id="IPR001789">
    <property type="entry name" value="Sig_transdc_resp-reg_receiver"/>
</dbReference>
<accession>F7ZIR6</accession>
<dbReference type="InterPro" id="IPR011006">
    <property type="entry name" value="CheY-like_superfamily"/>
</dbReference>
<keyword evidence="4 12" id="KW-0597">Phosphoprotein</keyword>